<dbReference type="InterPro" id="IPR036366">
    <property type="entry name" value="PGBDSf"/>
</dbReference>
<dbReference type="EMBL" id="QBUD01000015">
    <property type="protein sequence ID" value="PUB11040.1"/>
    <property type="molecule type" value="Genomic_DNA"/>
</dbReference>
<keyword evidence="5" id="KW-1185">Reference proteome</keyword>
<feature type="domain" description="Peptidoglycan binding-like" evidence="3">
    <location>
        <begin position="286"/>
        <end position="336"/>
    </location>
</feature>
<dbReference type="Gene3D" id="1.10.101.10">
    <property type="entry name" value="PGBD-like superfamily/PGBD"/>
    <property type="match status" value="2"/>
</dbReference>
<dbReference type="InterPro" id="IPR002477">
    <property type="entry name" value="Peptidoglycan-bd-like"/>
</dbReference>
<dbReference type="OrthoDB" id="8092964at2"/>
<feature type="chain" id="PRO_5015631794" evidence="2">
    <location>
        <begin position="20"/>
        <end position="499"/>
    </location>
</feature>
<dbReference type="Gene3D" id="3.40.50.1460">
    <property type="match status" value="1"/>
</dbReference>
<evidence type="ECO:0000259" key="3">
    <source>
        <dbReference type="Pfam" id="PF01471"/>
    </source>
</evidence>
<feature type="region of interest" description="Disordered" evidence="1">
    <location>
        <begin position="401"/>
        <end position="428"/>
    </location>
</feature>
<feature type="compositionally biased region" description="Polar residues" evidence="1">
    <location>
        <begin position="414"/>
        <end position="423"/>
    </location>
</feature>
<reference evidence="4 5" key="1">
    <citation type="submission" date="2018-04" db="EMBL/GenBank/DDBJ databases">
        <title>Genomic Encyclopedia of Archaeal and Bacterial Type Strains, Phase II (KMG-II): from individual species to whole genera.</title>
        <authorList>
            <person name="Goeker M."/>
        </authorList>
    </citation>
    <scope>NUCLEOTIDE SEQUENCE [LARGE SCALE GENOMIC DNA]</scope>
    <source>
        <strain evidence="4 5">DSM 29955</strain>
    </source>
</reference>
<dbReference type="Proteomes" id="UP000244523">
    <property type="component" value="Unassembled WGS sequence"/>
</dbReference>
<organism evidence="4 5">
    <name type="scientific">Yoonia sediminilitoris</name>
    <dbReference type="NCBI Taxonomy" id="1286148"/>
    <lineage>
        <taxon>Bacteria</taxon>
        <taxon>Pseudomonadati</taxon>
        <taxon>Pseudomonadota</taxon>
        <taxon>Alphaproteobacteria</taxon>
        <taxon>Rhodobacterales</taxon>
        <taxon>Paracoccaceae</taxon>
        <taxon>Yoonia</taxon>
    </lineage>
</organism>
<name>A0A2T6K8L3_9RHOB</name>
<dbReference type="SUPFAM" id="SSF52129">
    <property type="entry name" value="Caspase-like"/>
    <property type="match status" value="1"/>
</dbReference>
<feature type="compositionally biased region" description="Basic and acidic residues" evidence="1">
    <location>
        <begin position="401"/>
        <end position="413"/>
    </location>
</feature>
<feature type="domain" description="Peptidoglycan binding-like" evidence="3">
    <location>
        <begin position="443"/>
        <end position="493"/>
    </location>
</feature>
<evidence type="ECO:0000313" key="5">
    <source>
        <dbReference type="Proteomes" id="UP000244523"/>
    </source>
</evidence>
<proteinExistence type="predicted"/>
<keyword evidence="2" id="KW-0732">Signal</keyword>
<dbReference type="Pfam" id="PF01471">
    <property type="entry name" value="PG_binding_1"/>
    <property type="match status" value="2"/>
</dbReference>
<dbReference type="InterPro" id="IPR029030">
    <property type="entry name" value="Caspase-like_dom_sf"/>
</dbReference>
<gene>
    <name evidence="4" type="ORF">C8N45_11524</name>
</gene>
<evidence type="ECO:0000256" key="2">
    <source>
        <dbReference type="SAM" id="SignalP"/>
    </source>
</evidence>
<feature type="signal peptide" evidence="2">
    <location>
        <begin position="1"/>
        <end position="19"/>
    </location>
</feature>
<accession>A0A2T6K8L3</accession>
<evidence type="ECO:0000313" key="4">
    <source>
        <dbReference type="EMBL" id="PUB11040.1"/>
    </source>
</evidence>
<protein>
    <submittedName>
        <fullName evidence="4">Putative peptidoglycan binding protein</fullName>
    </submittedName>
</protein>
<comment type="caution">
    <text evidence="4">The sequence shown here is derived from an EMBL/GenBank/DDBJ whole genome shotgun (WGS) entry which is preliminary data.</text>
</comment>
<dbReference type="InterPro" id="IPR036365">
    <property type="entry name" value="PGBD-like_sf"/>
</dbReference>
<evidence type="ECO:0000256" key="1">
    <source>
        <dbReference type="SAM" id="MobiDB-lite"/>
    </source>
</evidence>
<dbReference type="RefSeq" id="WP_108388135.1">
    <property type="nucleotide sequence ID" value="NZ_QBUD01000015.1"/>
</dbReference>
<dbReference type="SUPFAM" id="SSF47090">
    <property type="entry name" value="PGBD-like"/>
    <property type="match status" value="2"/>
</dbReference>
<sequence length="499" mass="54519">MRQTIFATVLAMMAAPALAEDTALLLGIERYSDLGRVPGADNLANAEDALRSAGYAVESAINSDGADMLPMLNRFAADAATGDRLIAGVAGRFYTNGDQTWLLAADARRPSVFGMGDAVVSLDMLMAVMGQAPGQALLVVGVESGDDDQIGAVLREGLGDLDVPQGVTVVVTSPNAVDDVLERAARPGGDVMAYVRDTRRVSALGYQPRTLVLQPQEGTAPAPEVDATLRFWNDAQEANSADSYRDFVLNYPQSPYAAEARRRLDAIESDPIRQAELIEDSLNLNRSDRRAIQRNLTLLDYNTRGVDGIFGPGTRGAVRNWQQRNGFEQTSFLTREQISRIDAQAARRQAEIDAEAERARQEALRLDRAYWEETGARGDVAGYRAYLDRYPNGTFAEEAKSELDKLAPPERPTEQVQRPSAQDNAAAREAERQLNINPILGRLIETRLAQLGFEPGTVDGRIDRDTRGAIARYQTNRNLPATGYLNQPTLARLLADSLR</sequence>
<dbReference type="AlphaFoldDB" id="A0A2T6K8L3"/>